<dbReference type="SMART" id="SM00418">
    <property type="entry name" value="HTH_ARSR"/>
    <property type="match status" value="1"/>
</dbReference>
<accession>A0A7J3SLW0</accession>
<organism evidence="2">
    <name type="scientific">Fervidicoccus fontis</name>
    <dbReference type="NCBI Taxonomy" id="683846"/>
    <lineage>
        <taxon>Archaea</taxon>
        <taxon>Thermoproteota</taxon>
        <taxon>Thermoprotei</taxon>
        <taxon>Fervidicoccales</taxon>
        <taxon>Fervidicoccaceae</taxon>
        <taxon>Fervidicoccus</taxon>
    </lineage>
</organism>
<dbReference type="Gene3D" id="1.10.10.10">
    <property type="entry name" value="Winged helix-like DNA-binding domain superfamily/Winged helix DNA-binding domain"/>
    <property type="match status" value="1"/>
</dbReference>
<feature type="domain" description="HTH arsR-type" evidence="1">
    <location>
        <begin position="23"/>
        <end position="111"/>
    </location>
</feature>
<dbReference type="InterPro" id="IPR036390">
    <property type="entry name" value="WH_DNA-bd_sf"/>
</dbReference>
<sequence length="132" mass="15172">MSRAESELKLPSGKELTLYDLVKFCYNFSETDLEILFRLLNKKMTLEDLSKELGLSKATVSRCLNNLLGLGFIVRTREISSKSIGRPKYTYYTTKELIESRLSKDIEKCAEAIKEFINIVIEKRTGLQIQNP</sequence>
<dbReference type="CDD" id="cd00090">
    <property type="entry name" value="HTH_ARSR"/>
    <property type="match status" value="1"/>
</dbReference>
<gene>
    <name evidence="2" type="ORF">ENW83_05070</name>
</gene>
<dbReference type="Pfam" id="PF01978">
    <property type="entry name" value="TrmB"/>
    <property type="match status" value="1"/>
</dbReference>
<protein>
    <submittedName>
        <fullName evidence="2">ArsR family transcriptional regulator</fullName>
    </submittedName>
</protein>
<reference evidence="2" key="1">
    <citation type="journal article" date="2020" name="mSystems">
        <title>Genome- and Community-Level Interaction Insights into Carbon Utilization and Element Cycling Functions of Hydrothermarchaeota in Hydrothermal Sediment.</title>
        <authorList>
            <person name="Zhou Z."/>
            <person name="Liu Y."/>
            <person name="Xu W."/>
            <person name="Pan J."/>
            <person name="Luo Z.H."/>
            <person name="Li M."/>
        </authorList>
    </citation>
    <scope>NUCLEOTIDE SEQUENCE [LARGE SCALE GENOMIC DNA]</scope>
    <source>
        <strain evidence="2">SpSt-885</strain>
    </source>
</reference>
<name>A0A7J3SLW0_9CREN</name>
<evidence type="ECO:0000313" key="2">
    <source>
        <dbReference type="EMBL" id="HGZ60554.1"/>
    </source>
</evidence>
<dbReference type="AlphaFoldDB" id="A0A7J3SLW0"/>
<comment type="caution">
    <text evidence="2">The sequence shown here is derived from an EMBL/GenBank/DDBJ whole genome shotgun (WGS) entry which is preliminary data.</text>
</comment>
<dbReference type="EMBL" id="DTLS01000147">
    <property type="protein sequence ID" value="HGZ60554.1"/>
    <property type="molecule type" value="Genomic_DNA"/>
</dbReference>
<dbReference type="SUPFAM" id="SSF46785">
    <property type="entry name" value="Winged helix' DNA-binding domain"/>
    <property type="match status" value="1"/>
</dbReference>
<evidence type="ECO:0000259" key="1">
    <source>
        <dbReference type="SMART" id="SM00418"/>
    </source>
</evidence>
<dbReference type="InterPro" id="IPR011991">
    <property type="entry name" value="ArsR-like_HTH"/>
</dbReference>
<dbReference type="InterPro" id="IPR036388">
    <property type="entry name" value="WH-like_DNA-bd_sf"/>
</dbReference>
<dbReference type="GO" id="GO:0003700">
    <property type="term" value="F:DNA-binding transcription factor activity"/>
    <property type="evidence" value="ECO:0007669"/>
    <property type="project" value="InterPro"/>
</dbReference>
<proteinExistence type="predicted"/>
<dbReference type="InterPro" id="IPR002831">
    <property type="entry name" value="Tscrpt_reg_TrmB_N"/>
</dbReference>
<dbReference type="InterPro" id="IPR001845">
    <property type="entry name" value="HTH_ArsR_DNA-bd_dom"/>
</dbReference>